<dbReference type="Proteomes" id="UP001225596">
    <property type="component" value="Unassembled WGS sequence"/>
</dbReference>
<dbReference type="InterPro" id="IPR002197">
    <property type="entry name" value="HTH_Fis"/>
</dbReference>
<gene>
    <name evidence="9" type="ORF">Q8A64_08630</name>
</gene>
<dbReference type="InterPro" id="IPR009057">
    <property type="entry name" value="Homeodomain-like_sf"/>
</dbReference>
<dbReference type="CDD" id="cd00156">
    <property type="entry name" value="REC"/>
    <property type="match status" value="1"/>
</dbReference>
<dbReference type="InterPro" id="IPR011006">
    <property type="entry name" value="CheY-like_superfamily"/>
</dbReference>
<sequence>MPHALIVEDDLNTREALVELIAIEGFEVSSAGSVQEAQAQFADRRPDIILVDLQLPDGNGIDLVTSIGHGSGTQVVLITGHASIESAIEALRLGAADYLTKPVNIRRLKALLSRVPRNSQAHSEIDVFRTELTRLGRFGNMLGVSPAMQTLYDHVTRVAPTEASVLLLGESGTGKELAAQTIHELSLRQKQPFLPVNCGAISPHLIESEIFGHERGSFTGADRQHKGYFERANAGTLFLDEITEMPVELQVKLLRVLESGTFMRIGGHQELDTDVRIVAATNRNPEEAVREGKLRLDLYHRLNVFPLKIPALRERGSDVELLAQHFLSELNAANRSAKVLAPEALKNLNAYHWPGNVRELKNYMQRAFILSDEVIDACSLTPVFSSQDSAKTTLSVSVGTSLADVDRQLIFATLESCGGVKKRAADILGISLKTLYNRLEEYGENAGDEEEETHFPPEVDNDASAGNRNMYG</sequence>
<dbReference type="SUPFAM" id="SSF52172">
    <property type="entry name" value="CheY-like"/>
    <property type="match status" value="1"/>
</dbReference>
<protein>
    <submittedName>
        <fullName evidence="9">Sigma-54 dependent transcriptional regulator</fullName>
    </submittedName>
</protein>
<feature type="modified residue" description="4-aspartylphosphate" evidence="5">
    <location>
        <position position="52"/>
    </location>
</feature>
<evidence type="ECO:0000259" key="7">
    <source>
        <dbReference type="PROSITE" id="PS50045"/>
    </source>
</evidence>
<evidence type="ECO:0000256" key="5">
    <source>
        <dbReference type="PROSITE-ProRule" id="PRU00169"/>
    </source>
</evidence>
<dbReference type="InterPro" id="IPR002078">
    <property type="entry name" value="Sigma_54_int"/>
</dbReference>
<feature type="domain" description="Response regulatory" evidence="8">
    <location>
        <begin position="3"/>
        <end position="116"/>
    </location>
</feature>
<dbReference type="CDD" id="cd00009">
    <property type="entry name" value="AAA"/>
    <property type="match status" value="1"/>
</dbReference>
<feature type="domain" description="Sigma-54 factor interaction" evidence="7">
    <location>
        <begin position="141"/>
        <end position="369"/>
    </location>
</feature>
<evidence type="ECO:0000256" key="3">
    <source>
        <dbReference type="ARBA" id="ARBA00023015"/>
    </source>
</evidence>
<dbReference type="SUPFAM" id="SSF46689">
    <property type="entry name" value="Homeodomain-like"/>
    <property type="match status" value="1"/>
</dbReference>
<accession>A0ABU1BN94</accession>
<dbReference type="Gene3D" id="3.40.50.2300">
    <property type="match status" value="1"/>
</dbReference>
<dbReference type="Pfam" id="PF25601">
    <property type="entry name" value="AAA_lid_14"/>
    <property type="match status" value="1"/>
</dbReference>
<dbReference type="InterPro" id="IPR025944">
    <property type="entry name" value="Sigma_54_int_dom_CS"/>
</dbReference>
<keyword evidence="1" id="KW-0547">Nucleotide-binding</keyword>
<dbReference type="InterPro" id="IPR058031">
    <property type="entry name" value="AAA_lid_NorR"/>
</dbReference>
<name>A0ABU1BN94_9BURK</name>
<evidence type="ECO:0000256" key="1">
    <source>
        <dbReference type="ARBA" id="ARBA00022741"/>
    </source>
</evidence>
<dbReference type="Pfam" id="PF02954">
    <property type="entry name" value="HTH_8"/>
    <property type="match status" value="1"/>
</dbReference>
<evidence type="ECO:0000256" key="4">
    <source>
        <dbReference type="ARBA" id="ARBA00023163"/>
    </source>
</evidence>
<dbReference type="RefSeq" id="WP_338436395.1">
    <property type="nucleotide sequence ID" value="NZ_JAUYVH010000003.1"/>
</dbReference>
<keyword evidence="10" id="KW-1185">Reference proteome</keyword>
<dbReference type="Gene3D" id="1.10.8.60">
    <property type="match status" value="1"/>
</dbReference>
<keyword evidence="3" id="KW-0805">Transcription regulation</keyword>
<keyword evidence="2" id="KW-0067">ATP-binding</keyword>
<dbReference type="InterPro" id="IPR027417">
    <property type="entry name" value="P-loop_NTPase"/>
</dbReference>
<keyword evidence="4" id="KW-0804">Transcription</keyword>
<keyword evidence="5" id="KW-0597">Phosphoprotein</keyword>
<evidence type="ECO:0000256" key="2">
    <source>
        <dbReference type="ARBA" id="ARBA00022840"/>
    </source>
</evidence>
<comment type="caution">
    <text evidence="9">The sequence shown here is derived from an EMBL/GenBank/DDBJ whole genome shotgun (WGS) entry which is preliminary data.</text>
</comment>
<dbReference type="Gene3D" id="3.40.50.300">
    <property type="entry name" value="P-loop containing nucleotide triphosphate hydrolases"/>
    <property type="match status" value="1"/>
</dbReference>
<dbReference type="Pfam" id="PF00158">
    <property type="entry name" value="Sigma54_activat"/>
    <property type="match status" value="1"/>
</dbReference>
<dbReference type="SMART" id="SM00448">
    <property type="entry name" value="REC"/>
    <property type="match status" value="1"/>
</dbReference>
<evidence type="ECO:0000259" key="8">
    <source>
        <dbReference type="PROSITE" id="PS50110"/>
    </source>
</evidence>
<dbReference type="Gene3D" id="1.10.10.60">
    <property type="entry name" value="Homeodomain-like"/>
    <property type="match status" value="1"/>
</dbReference>
<organism evidence="9 10">
    <name type="scientific">Keguizhuia sedimenti</name>
    <dbReference type="NCBI Taxonomy" id="3064264"/>
    <lineage>
        <taxon>Bacteria</taxon>
        <taxon>Pseudomonadati</taxon>
        <taxon>Pseudomonadota</taxon>
        <taxon>Betaproteobacteria</taxon>
        <taxon>Burkholderiales</taxon>
        <taxon>Oxalobacteraceae</taxon>
        <taxon>Keguizhuia</taxon>
    </lineage>
</organism>
<proteinExistence type="predicted"/>
<dbReference type="SMART" id="SM00382">
    <property type="entry name" value="AAA"/>
    <property type="match status" value="1"/>
</dbReference>
<dbReference type="PROSITE" id="PS00688">
    <property type="entry name" value="SIGMA54_INTERACT_3"/>
    <property type="match status" value="1"/>
</dbReference>
<dbReference type="InterPro" id="IPR003593">
    <property type="entry name" value="AAA+_ATPase"/>
</dbReference>
<dbReference type="PROSITE" id="PS50110">
    <property type="entry name" value="RESPONSE_REGULATORY"/>
    <property type="match status" value="1"/>
</dbReference>
<dbReference type="InterPro" id="IPR001789">
    <property type="entry name" value="Sig_transdc_resp-reg_receiver"/>
</dbReference>
<dbReference type="Pfam" id="PF00072">
    <property type="entry name" value="Response_reg"/>
    <property type="match status" value="1"/>
</dbReference>
<evidence type="ECO:0000313" key="10">
    <source>
        <dbReference type="Proteomes" id="UP001225596"/>
    </source>
</evidence>
<feature type="region of interest" description="Disordered" evidence="6">
    <location>
        <begin position="444"/>
        <end position="472"/>
    </location>
</feature>
<dbReference type="SUPFAM" id="SSF52540">
    <property type="entry name" value="P-loop containing nucleoside triphosphate hydrolases"/>
    <property type="match status" value="1"/>
</dbReference>
<dbReference type="PANTHER" id="PTHR32071">
    <property type="entry name" value="TRANSCRIPTIONAL REGULATORY PROTEIN"/>
    <property type="match status" value="1"/>
</dbReference>
<dbReference type="EMBL" id="JAUYVH010000003">
    <property type="protein sequence ID" value="MDQ9170475.1"/>
    <property type="molecule type" value="Genomic_DNA"/>
</dbReference>
<evidence type="ECO:0000313" key="9">
    <source>
        <dbReference type="EMBL" id="MDQ9170475.1"/>
    </source>
</evidence>
<dbReference type="PRINTS" id="PR01590">
    <property type="entry name" value="HTHFIS"/>
</dbReference>
<evidence type="ECO:0000256" key="6">
    <source>
        <dbReference type="SAM" id="MobiDB-lite"/>
    </source>
</evidence>
<dbReference type="PROSITE" id="PS50045">
    <property type="entry name" value="SIGMA54_INTERACT_4"/>
    <property type="match status" value="1"/>
</dbReference>
<reference evidence="9 10" key="1">
    <citation type="submission" date="2023-08" db="EMBL/GenBank/DDBJ databases">
        <title>Oxalobacteraceae gen .nov., isolated from river sludge outside the plant.</title>
        <authorList>
            <person name="Zhao S.Y."/>
        </authorList>
    </citation>
    <scope>NUCLEOTIDE SEQUENCE [LARGE SCALE GENOMIC DNA]</scope>
    <source>
        <strain evidence="9 10">R-40</strain>
    </source>
</reference>